<keyword evidence="10 12" id="KW-0739">Sodium transport</keyword>
<evidence type="ECO:0000256" key="8">
    <source>
        <dbReference type="ARBA" id="ARBA00023065"/>
    </source>
</evidence>
<proteinExistence type="inferred from homology"/>
<evidence type="ECO:0000256" key="11">
    <source>
        <dbReference type="ARBA" id="ARBA00023303"/>
    </source>
</evidence>
<sequence>PGNRLYRESIFSFLYNHDRQVESCDDDIIWSPDRGYRGKNVFKSSPWRIRGGGYGQDAQFTLNLNVIDFDDTCFFGSHGFEVILHSPAELPTLSHPSTYVHADRSTTIKIVPEIKTTKKELRKWNPKLRGCFFDDERPLQYFQYYTEKNCDIECESNATLSHCGCVPFFHPRTRGTPVCGPEKYECHLESIAISIDPDSPSYHDCNCLPACFEIEYRINVANFQRNFSKASEKGFQDDVFSGTIPENNFASVTIQYQTQKVIAQMRVAVFSFTDFIANIGGLLGLFLGFSFLSLFEIIYFLVLKYYKMRPNRRSDCDN</sequence>
<accession>A0A1B6EZ90</accession>
<dbReference type="PRINTS" id="PR01078">
    <property type="entry name" value="AMINACHANNEL"/>
</dbReference>
<evidence type="ECO:0000256" key="2">
    <source>
        <dbReference type="ARBA" id="ARBA00007193"/>
    </source>
</evidence>
<dbReference type="PANTHER" id="PTHR11690">
    <property type="entry name" value="AMILORIDE-SENSITIVE SODIUM CHANNEL-RELATED"/>
    <property type="match status" value="1"/>
</dbReference>
<dbReference type="EMBL" id="GECZ01026492">
    <property type="protein sequence ID" value="JAS43277.1"/>
    <property type="molecule type" value="Transcribed_RNA"/>
</dbReference>
<dbReference type="Gene3D" id="1.10.287.770">
    <property type="entry name" value="YojJ-like"/>
    <property type="match status" value="1"/>
</dbReference>
<name>A0A1B6EZ90_9HEMI</name>
<organism evidence="14">
    <name type="scientific">Cuerna arida</name>
    <dbReference type="NCBI Taxonomy" id="1464854"/>
    <lineage>
        <taxon>Eukaryota</taxon>
        <taxon>Metazoa</taxon>
        <taxon>Ecdysozoa</taxon>
        <taxon>Arthropoda</taxon>
        <taxon>Hexapoda</taxon>
        <taxon>Insecta</taxon>
        <taxon>Pterygota</taxon>
        <taxon>Neoptera</taxon>
        <taxon>Paraneoptera</taxon>
        <taxon>Hemiptera</taxon>
        <taxon>Auchenorrhyncha</taxon>
        <taxon>Membracoidea</taxon>
        <taxon>Cicadellidae</taxon>
        <taxon>Cicadellinae</taxon>
        <taxon>Proconiini</taxon>
        <taxon>Cuerna</taxon>
    </lineage>
</organism>
<protein>
    <submittedName>
        <fullName evidence="14">Uncharacterized protein</fullName>
    </submittedName>
</protein>
<evidence type="ECO:0000256" key="5">
    <source>
        <dbReference type="ARBA" id="ARBA00022692"/>
    </source>
</evidence>
<comment type="similarity">
    <text evidence="2 12">Belongs to the amiloride-sensitive sodium channel (TC 1.A.6) family.</text>
</comment>
<evidence type="ECO:0000256" key="3">
    <source>
        <dbReference type="ARBA" id="ARBA00022448"/>
    </source>
</evidence>
<keyword evidence="5 12" id="KW-0812">Transmembrane</keyword>
<reference evidence="14" key="1">
    <citation type="submission" date="2015-11" db="EMBL/GenBank/DDBJ databases">
        <title>De novo transcriptome assembly of four potential Pierce s Disease insect vectors from Arizona vineyards.</title>
        <authorList>
            <person name="Tassone E.E."/>
        </authorList>
    </citation>
    <scope>NUCLEOTIDE SEQUENCE</scope>
</reference>
<dbReference type="Pfam" id="PF00858">
    <property type="entry name" value="ASC"/>
    <property type="match status" value="1"/>
</dbReference>
<evidence type="ECO:0000256" key="6">
    <source>
        <dbReference type="ARBA" id="ARBA00022989"/>
    </source>
</evidence>
<keyword evidence="3 12" id="KW-0813">Transport</keyword>
<keyword evidence="11 12" id="KW-0407">Ion channel</keyword>
<keyword evidence="8 12" id="KW-0406">Ion transport</keyword>
<evidence type="ECO:0000256" key="9">
    <source>
        <dbReference type="ARBA" id="ARBA00023136"/>
    </source>
</evidence>
<feature type="non-terminal residue" evidence="14">
    <location>
        <position position="1"/>
    </location>
</feature>
<evidence type="ECO:0000256" key="12">
    <source>
        <dbReference type="RuleBase" id="RU000679"/>
    </source>
</evidence>
<dbReference type="Gene3D" id="1.10.287.820">
    <property type="entry name" value="Acid-sensing ion channel domain"/>
    <property type="match status" value="1"/>
</dbReference>
<evidence type="ECO:0000256" key="10">
    <source>
        <dbReference type="ARBA" id="ARBA00023201"/>
    </source>
</evidence>
<dbReference type="GO" id="GO:0015280">
    <property type="term" value="F:ligand-gated sodium channel activity"/>
    <property type="evidence" value="ECO:0007669"/>
    <property type="project" value="TreeGrafter"/>
</dbReference>
<gene>
    <name evidence="14" type="ORF">g.25917</name>
</gene>
<evidence type="ECO:0000256" key="7">
    <source>
        <dbReference type="ARBA" id="ARBA00023053"/>
    </source>
</evidence>
<dbReference type="PANTHER" id="PTHR11690:SF288">
    <property type="entry name" value="AMILORIDE-SENSITIVE NA+ CHANNEL-RELATED"/>
    <property type="match status" value="1"/>
</dbReference>
<evidence type="ECO:0000256" key="4">
    <source>
        <dbReference type="ARBA" id="ARBA00022461"/>
    </source>
</evidence>
<dbReference type="GO" id="GO:0005886">
    <property type="term" value="C:plasma membrane"/>
    <property type="evidence" value="ECO:0007669"/>
    <property type="project" value="TreeGrafter"/>
</dbReference>
<keyword evidence="9 13" id="KW-0472">Membrane</keyword>
<keyword evidence="6 13" id="KW-1133">Transmembrane helix</keyword>
<feature type="transmembrane region" description="Helical" evidence="13">
    <location>
        <begin position="275"/>
        <end position="303"/>
    </location>
</feature>
<evidence type="ECO:0000256" key="1">
    <source>
        <dbReference type="ARBA" id="ARBA00004141"/>
    </source>
</evidence>
<keyword evidence="7" id="KW-0915">Sodium</keyword>
<dbReference type="AlphaFoldDB" id="A0A1B6EZ90"/>
<comment type="subcellular location">
    <subcellularLocation>
        <location evidence="1">Membrane</location>
        <topology evidence="1">Multi-pass membrane protein</topology>
    </subcellularLocation>
</comment>
<keyword evidence="4 12" id="KW-0894">Sodium channel</keyword>
<evidence type="ECO:0000313" key="14">
    <source>
        <dbReference type="EMBL" id="JAS43277.1"/>
    </source>
</evidence>
<dbReference type="InterPro" id="IPR001873">
    <property type="entry name" value="ENaC"/>
</dbReference>
<evidence type="ECO:0000256" key="13">
    <source>
        <dbReference type="SAM" id="Phobius"/>
    </source>
</evidence>